<proteinExistence type="inferred from homology"/>
<evidence type="ECO:0000256" key="4">
    <source>
        <dbReference type="ARBA" id="ARBA00022679"/>
    </source>
</evidence>
<dbReference type="UniPathway" id="UPA00068">
    <property type="reaction ID" value="UER00107"/>
</dbReference>
<evidence type="ECO:0000256" key="7">
    <source>
        <dbReference type="ARBA" id="ARBA00022840"/>
    </source>
</evidence>
<keyword evidence="9" id="KW-0963">Cytoplasm</keyword>
<keyword evidence="12" id="KW-1185">Reference proteome</keyword>
<dbReference type="PRINTS" id="PR00474">
    <property type="entry name" value="GLU5KINASE"/>
</dbReference>
<dbReference type="PANTHER" id="PTHR23342:SF0">
    <property type="entry name" value="N-ACETYLGLUTAMATE SYNTHASE, MITOCHONDRIAL"/>
    <property type="match status" value="1"/>
</dbReference>
<dbReference type="Gene3D" id="3.40.1160.10">
    <property type="entry name" value="Acetylglutamate kinase-like"/>
    <property type="match status" value="1"/>
</dbReference>
<evidence type="ECO:0000256" key="1">
    <source>
        <dbReference type="ARBA" id="ARBA00004828"/>
    </source>
</evidence>
<name>A0A0S2I1T6_9BACT</name>
<keyword evidence="4 9" id="KW-0808">Transferase</keyword>
<dbReference type="AlphaFoldDB" id="A0A0S2I1T6"/>
<evidence type="ECO:0000256" key="2">
    <source>
        <dbReference type="ARBA" id="ARBA00022571"/>
    </source>
</evidence>
<dbReference type="GO" id="GO:0042450">
    <property type="term" value="P:L-arginine biosynthetic process via ornithine"/>
    <property type="evidence" value="ECO:0007669"/>
    <property type="project" value="UniProtKB-UniRule"/>
</dbReference>
<dbReference type="HAMAP" id="MF_00082">
    <property type="entry name" value="ArgB"/>
    <property type="match status" value="1"/>
</dbReference>
<feature type="domain" description="Aspartate/glutamate/uridylate kinase" evidence="10">
    <location>
        <begin position="12"/>
        <end position="257"/>
    </location>
</feature>
<comment type="function">
    <text evidence="9">Catalyzes the ATP-dependent phosphorylation of N-acetyl-L-glutamate.</text>
</comment>
<dbReference type="OrthoDB" id="9803155at2"/>
<dbReference type="PATRIC" id="fig|1307839.3.peg.2885"/>
<keyword evidence="3 9" id="KW-0028">Amino-acid biosynthesis</keyword>
<feature type="site" description="Transition state stabilizer" evidence="9">
    <location>
        <position position="15"/>
    </location>
</feature>
<feature type="binding site" evidence="9">
    <location>
        <position position="72"/>
    </location>
    <ligand>
        <name>substrate</name>
    </ligand>
</feature>
<comment type="catalytic activity">
    <reaction evidence="8 9">
        <text>N-acetyl-L-glutamate + ATP = N-acetyl-L-glutamyl 5-phosphate + ADP</text>
        <dbReference type="Rhea" id="RHEA:14629"/>
        <dbReference type="ChEBI" id="CHEBI:30616"/>
        <dbReference type="ChEBI" id="CHEBI:44337"/>
        <dbReference type="ChEBI" id="CHEBI:57936"/>
        <dbReference type="ChEBI" id="CHEBI:456216"/>
        <dbReference type="EC" id="2.7.2.8"/>
    </reaction>
</comment>
<keyword evidence="6 9" id="KW-0418">Kinase</keyword>
<comment type="pathway">
    <text evidence="1 9">Amino-acid biosynthesis; L-arginine biosynthesis; N(2)-acetyl-L-ornithine from L-glutamate: step 2/4.</text>
</comment>
<evidence type="ECO:0000256" key="8">
    <source>
        <dbReference type="ARBA" id="ARBA00048141"/>
    </source>
</evidence>
<dbReference type="KEGG" id="blq:L21SP5_02748"/>
<comment type="similarity">
    <text evidence="9">Belongs to the acetylglutamate kinase family. ArgB subfamily.</text>
</comment>
<keyword evidence="2 9" id="KW-0055">Arginine biosynthesis</keyword>
<dbReference type="SUPFAM" id="SSF53633">
    <property type="entry name" value="Carbamate kinase-like"/>
    <property type="match status" value="1"/>
</dbReference>
<dbReference type="InterPro" id="IPR001048">
    <property type="entry name" value="Asp/Glu/Uridylate_kinase"/>
</dbReference>
<feature type="binding site" evidence="9">
    <location>
        <begin position="50"/>
        <end position="51"/>
    </location>
    <ligand>
        <name>substrate</name>
    </ligand>
</feature>
<dbReference type="InterPro" id="IPR037528">
    <property type="entry name" value="ArgB"/>
</dbReference>
<dbReference type="NCBIfam" id="TIGR00761">
    <property type="entry name" value="argB"/>
    <property type="match status" value="1"/>
</dbReference>
<dbReference type="GO" id="GO:0005524">
    <property type="term" value="F:ATP binding"/>
    <property type="evidence" value="ECO:0007669"/>
    <property type="project" value="UniProtKB-UniRule"/>
</dbReference>
<dbReference type="Proteomes" id="UP000064893">
    <property type="component" value="Chromosome"/>
</dbReference>
<feature type="site" description="Transition state stabilizer" evidence="9">
    <location>
        <position position="238"/>
    </location>
</feature>
<dbReference type="EMBL" id="CP013118">
    <property type="protein sequence ID" value="ALO16371.1"/>
    <property type="molecule type" value="Genomic_DNA"/>
</dbReference>
<organism evidence="11 12">
    <name type="scientific">Salinivirga cyanobacteriivorans</name>
    <dbReference type="NCBI Taxonomy" id="1307839"/>
    <lineage>
        <taxon>Bacteria</taxon>
        <taxon>Pseudomonadati</taxon>
        <taxon>Bacteroidota</taxon>
        <taxon>Bacteroidia</taxon>
        <taxon>Bacteroidales</taxon>
        <taxon>Salinivirgaceae</taxon>
        <taxon>Salinivirga</taxon>
    </lineage>
</organism>
<dbReference type="Pfam" id="PF00696">
    <property type="entry name" value="AA_kinase"/>
    <property type="match status" value="1"/>
</dbReference>
<keyword evidence="5 9" id="KW-0547">Nucleotide-binding</keyword>
<keyword evidence="7 9" id="KW-0067">ATP-binding</keyword>
<dbReference type="GO" id="GO:0003991">
    <property type="term" value="F:acetylglutamate kinase activity"/>
    <property type="evidence" value="ECO:0007669"/>
    <property type="project" value="UniProtKB-UniRule"/>
</dbReference>
<evidence type="ECO:0000256" key="5">
    <source>
        <dbReference type="ARBA" id="ARBA00022741"/>
    </source>
</evidence>
<dbReference type="InterPro" id="IPR036393">
    <property type="entry name" value="AceGlu_kinase-like_sf"/>
</dbReference>
<reference evidence="11 12" key="1">
    <citation type="submission" date="2015-11" db="EMBL/GenBank/DDBJ databases">
        <title>Description and complete genome sequence of a novel strain predominating in hypersaline microbial mats and representing a new family of the Bacteriodetes phylum.</title>
        <authorList>
            <person name="Spring S."/>
            <person name="Bunk B."/>
            <person name="Sproer C."/>
            <person name="Klenk H.-P."/>
        </authorList>
    </citation>
    <scope>NUCLEOTIDE SEQUENCE [LARGE SCALE GENOMIC DNA]</scope>
    <source>
        <strain evidence="11 12">L21-Spi-D4</strain>
    </source>
</reference>
<dbReference type="FunFam" id="3.40.1160.10:FF:000004">
    <property type="entry name" value="Acetylglutamate kinase"/>
    <property type="match status" value="1"/>
</dbReference>
<dbReference type="InterPro" id="IPR001057">
    <property type="entry name" value="Glu/AcGlu_kinase"/>
</dbReference>
<dbReference type="CDD" id="cd04238">
    <property type="entry name" value="AAK_NAGK-like"/>
    <property type="match status" value="1"/>
</dbReference>
<evidence type="ECO:0000259" key="10">
    <source>
        <dbReference type="Pfam" id="PF00696"/>
    </source>
</evidence>
<comment type="subcellular location">
    <subcellularLocation>
        <location evidence="9">Cytoplasm</location>
    </subcellularLocation>
</comment>
<feature type="binding site" evidence="9">
    <location>
        <position position="175"/>
    </location>
    <ligand>
        <name>substrate</name>
    </ligand>
</feature>
<evidence type="ECO:0000256" key="6">
    <source>
        <dbReference type="ARBA" id="ARBA00022777"/>
    </source>
</evidence>
<dbReference type="EC" id="2.7.2.8" evidence="9"/>
<dbReference type="GO" id="GO:0005737">
    <property type="term" value="C:cytoplasm"/>
    <property type="evidence" value="ECO:0007669"/>
    <property type="project" value="UniProtKB-SubCell"/>
</dbReference>
<protein>
    <recommendedName>
        <fullName evidence="9">Acetylglutamate kinase</fullName>
        <ecNumber evidence="9">2.7.2.8</ecNumber>
    </recommendedName>
    <alternativeName>
        <fullName evidence="9">N-acetyl-L-glutamate 5-phosphotransferase</fullName>
    </alternativeName>
    <alternativeName>
        <fullName evidence="9">NAG kinase</fullName>
        <shortName evidence="9">NAGK</shortName>
    </alternativeName>
</protein>
<evidence type="ECO:0000256" key="9">
    <source>
        <dbReference type="HAMAP-Rule" id="MF_00082"/>
    </source>
</evidence>
<evidence type="ECO:0000313" key="12">
    <source>
        <dbReference type="Proteomes" id="UP000064893"/>
    </source>
</evidence>
<gene>
    <name evidence="9 11" type="primary">argB</name>
    <name evidence="11" type="ORF">L21SP5_02748</name>
</gene>
<dbReference type="RefSeq" id="WP_057953749.1">
    <property type="nucleotide sequence ID" value="NZ_CP013118.1"/>
</dbReference>
<evidence type="ECO:0000313" key="11">
    <source>
        <dbReference type="EMBL" id="ALO16371.1"/>
    </source>
</evidence>
<evidence type="ECO:0000256" key="3">
    <source>
        <dbReference type="ARBA" id="ARBA00022605"/>
    </source>
</evidence>
<dbReference type="PANTHER" id="PTHR23342">
    <property type="entry name" value="N-ACETYLGLUTAMATE SYNTHASE"/>
    <property type="match status" value="1"/>
</dbReference>
<dbReference type="InterPro" id="IPR004662">
    <property type="entry name" value="AcgluKinase_fam"/>
</dbReference>
<dbReference type="STRING" id="1307839.L21SP5_02748"/>
<dbReference type="PIRSF" id="PIRSF000728">
    <property type="entry name" value="NAGK"/>
    <property type="match status" value="1"/>
</dbReference>
<sequence length="279" mass="29846">MELEDPESKPILLFKYGGNAMSDDRLKKEILKSIGALHAQGFNVVIVHGGGPFIKKALNEAKIESEFIDGQRKTTAEAFEYVEMTLKGKVNSNLVSLLNGLGHKAVGLSGQDGQIVIASKRQHETLIDGERKAVDLGQVGDVARVNPGLIHLLLENNFIPVISCTAADETGVGYNVNGDMFAGHLAGALKADEYVVLTDVDGLMKDKDDPSTLINTIQLNDLKMLVDDGTIQGGMIPKIESCEIALNKGTKSARIINGTKPGQLQKIAGDSTIGTNIKK</sequence>
<accession>A0A0S2I1T6</accession>